<feature type="chain" id="PRO_5042888419" description="LicD/FKTN/FKRP nucleotidyltransferase domain-containing protein" evidence="6">
    <location>
        <begin position="36"/>
        <end position="317"/>
    </location>
</feature>
<keyword evidence="6" id="KW-0732">Signal</keyword>
<dbReference type="PANTHER" id="PTHR15407">
    <property type="entry name" value="FUKUTIN-RELATED"/>
    <property type="match status" value="1"/>
</dbReference>
<dbReference type="Proteomes" id="UP001302745">
    <property type="component" value="Unassembled WGS sequence"/>
</dbReference>
<gene>
    <name evidence="8" type="ORF">C8A00DRAFT_44229</name>
</gene>
<sequence length="317" mass="35853">MQPSRTLLLNQRFLLFLTTLLVLSVLLSTAAVARSGGHPFSFYAHQQQQQPQQQQQQTPLSTNPNPNPQLPPQPGPPEYKYFHEAGPTYELTHYDARYFRGPIPYDAHRAVLTDLIRAYLTTFSRDLHLETWLAHGTLLGWWWNGQTLPWDYDIDAQVSGATLSVLADRHNGSLHEYRFENPTTGARETRVYLLDVNPFATAAVGRGEGQNVIDARWVDVGTGMFVDITGLVERDPERRPGVVSCKNHHVYKSGQLFPLRETEFEGVAAMVPWGFDGILVEEYGAKSMVVTEWEGHRWDPNAGEWVKINEAKTEGVL</sequence>
<evidence type="ECO:0000256" key="4">
    <source>
        <dbReference type="ARBA" id="ARBA00023136"/>
    </source>
</evidence>
<dbReference type="Pfam" id="PF04991">
    <property type="entry name" value="LicD"/>
    <property type="match status" value="2"/>
</dbReference>
<reference evidence="8" key="1">
    <citation type="journal article" date="2023" name="Mol. Phylogenet. Evol.">
        <title>Genome-scale phylogeny and comparative genomics of the fungal order Sordariales.</title>
        <authorList>
            <person name="Hensen N."/>
            <person name="Bonometti L."/>
            <person name="Westerberg I."/>
            <person name="Brannstrom I.O."/>
            <person name="Guillou S."/>
            <person name="Cros-Aarteil S."/>
            <person name="Calhoun S."/>
            <person name="Haridas S."/>
            <person name="Kuo A."/>
            <person name="Mondo S."/>
            <person name="Pangilinan J."/>
            <person name="Riley R."/>
            <person name="LaButti K."/>
            <person name="Andreopoulos B."/>
            <person name="Lipzen A."/>
            <person name="Chen C."/>
            <person name="Yan M."/>
            <person name="Daum C."/>
            <person name="Ng V."/>
            <person name="Clum A."/>
            <person name="Steindorff A."/>
            <person name="Ohm R.A."/>
            <person name="Martin F."/>
            <person name="Silar P."/>
            <person name="Natvig D.O."/>
            <person name="Lalanne C."/>
            <person name="Gautier V."/>
            <person name="Ament-Velasquez S.L."/>
            <person name="Kruys A."/>
            <person name="Hutchinson M.I."/>
            <person name="Powell A.J."/>
            <person name="Barry K."/>
            <person name="Miller A.N."/>
            <person name="Grigoriev I.V."/>
            <person name="Debuchy R."/>
            <person name="Gladieux P."/>
            <person name="Hiltunen Thoren M."/>
            <person name="Johannesson H."/>
        </authorList>
    </citation>
    <scope>NUCLEOTIDE SEQUENCE</scope>
    <source>
        <strain evidence="8">CBS 538.74</strain>
    </source>
</reference>
<feature type="domain" description="LicD/FKTN/FKRP nucleotidyltransferase" evidence="7">
    <location>
        <begin position="128"/>
        <end position="237"/>
    </location>
</feature>
<evidence type="ECO:0000256" key="5">
    <source>
        <dbReference type="SAM" id="MobiDB-lite"/>
    </source>
</evidence>
<dbReference type="AlphaFoldDB" id="A0AAN6VJK4"/>
<evidence type="ECO:0000313" key="8">
    <source>
        <dbReference type="EMBL" id="KAK4152743.1"/>
    </source>
</evidence>
<dbReference type="GO" id="GO:0009100">
    <property type="term" value="P:glycoprotein metabolic process"/>
    <property type="evidence" value="ECO:0007669"/>
    <property type="project" value="UniProtKB-ARBA"/>
</dbReference>
<keyword evidence="2" id="KW-0812">Transmembrane</keyword>
<evidence type="ECO:0000256" key="6">
    <source>
        <dbReference type="SAM" id="SignalP"/>
    </source>
</evidence>
<accession>A0AAN6VJK4</accession>
<evidence type="ECO:0000259" key="7">
    <source>
        <dbReference type="Pfam" id="PF04991"/>
    </source>
</evidence>
<name>A0AAN6VJK4_9PEZI</name>
<evidence type="ECO:0000256" key="2">
    <source>
        <dbReference type="ARBA" id="ARBA00022692"/>
    </source>
</evidence>
<organism evidence="8 9">
    <name type="scientific">Chaetomidium leptoderma</name>
    <dbReference type="NCBI Taxonomy" id="669021"/>
    <lineage>
        <taxon>Eukaryota</taxon>
        <taxon>Fungi</taxon>
        <taxon>Dikarya</taxon>
        <taxon>Ascomycota</taxon>
        <taxon>Pezizomycotina</taxon>
        <taxon>Sordariomycetes</taxon>
        <taxon>Sordariomycetidae</taxon>
        <taxon>Sordariales</taxon>
        <taxon>Chaetomiaceae</taxon>
        <taxon>Chaetomidium</taxon>
    </lineage>
</organism>
<evidence type="ECO:0000313" key="9">
    <source>
        <dbReference type="Proteomes" id="UP001302745"/>
    </source>
</evidence>
<dbReference type="GO" id="GO:0016020">
    <property type="term" value="C:membrane"/>
    <property type="evidence" value="ECO:0007669"/>
    <property type="project" value="UniProtKB-SubCell"/>
</dbReference>
<dbReference type="PANTHER" id="PTHR15407:SF28">
    <property type="entry name" value="RIBITOL-5-PHOSPHATE TRANSFERASE FKTN"/>
    <property type="match status" value="1"/>
</dbReference>
<keyword evidence="3" id="KW-1133">Transmembrane helix</keyword>
<dbReference type="InterPro" id="IPR007074">
    <property type="entry name" value="LicD/FKTN/FKRP_NTP_transf"/>
</dbReference>
<dbReference type="InterPro" id="IPR009644">
    <property type="entry name" value="FKTN/MNN4/W02B3.4-1"/>
</dbReference>
<feature type="signal peptide" evidence="6">
    <location>
        <begin position="1"/>
        <end position="35"/>
    </location>
</feature>
<feature type="domain" description="LicD/FKTN/FKRP nucleotidyltransferase" evidence="7">
    <location>
        <begin position="245"/>
        <end position="284"/>
    </location>
</feature>
<keyword evidence="9" id="KW-1185">Reference proteome</keyword>
<comment type="subcellular location">
    <subcellularLocation>
        <location evidence="1">Membrane</location>
        <topology evidence="1">Single-pass membrane protein</topology>
    </subcellularLocation>
</comment>
<feature type="compositionally biased region" description="Pro residues" evidence="5">
    <location>
        <begin position="65"/>
        <end position="77"/>
    </location>
</feature>
<keyword evidence="4" id="KW-0472">Membrane</keyword>
<comment type="caution">
    <text evidence="8">The sequence shown here is derived from an EMBL/GenBank/DDBJ whole genome shotgun (WGS) entry which is preliminary data.</text>
</comment>
<evidence type="ECO:0000256" key="3">
    <source>
        <dbReference type="ARBA" id="ARBA00022989"/>
    </source>
</evidence>
<dbReference type="SUPFAM" id="SSF81995">
    <property type="entry name" value="beta-sandwich domain of Sec23/24"/>
    <property type="match status" value="1"/>
</dbReference>
<feature type="compositionally biased region" description="Low complexity" evidence="5">
    <location>
        <begin position="46"/>
        <end position="64"/>
    </location>
</feature>
<proteinExistence type="predicted"/>
<protein>
    <recommendedName>
        <fullName evidence="7">LicD/FKTN/FKRP nucleotidyltransferase domain-containing protein</fullName>
    </recommendedName>
</protein>
<dbReference type="EMBL" id="MU856963">
    <property type="protein sequence ID" value="KAK4152743.1"/>
    <property type="molecule type" value="Genomic_DNA"/>
</dbReference>
<reference evidence="8" key="2">
    <citation type="submission" date="2023-05" db="EMBL/GenBank/DDBJ databases">
        <authorList>
            <consortium name="Lawrence Berkeley National Laboratory"/>
            <person name="Steindorff A."/>
            <person name="Hensen N."/>
            <person name="Bonometti L."/>
            <person name="Westerberg I."/>
            <person name="Brannstrom I.O."/>
            <person name="Guillou S."/>
            <person name="Cros-Aarteil S."/>
            <person name="Calhoun S."/>
            <person name="Haridas S."/>
            <person name="Kuo A."/>
            <person name="Mondo S."/>
            <person name="Pangilinan J."/>
            <person name="Riley R."/>
            <person name="Labutti K."/>
            <person name="Andreopoulos B."/>
            <person name="Lipzen A."/>
            <person name="Chen C."/>
            <person name="Yanf M."/>
            <person name="Daum C."/>
            <person name="Ng V."/>
            <person name="Clum A."/>
            <person name="Ohm R."/>
            <person name="Martin F."/>
            <person name="Silar P."/>
            <person name="Natvig D."/>
            <person name="Lalanne C."/>
            <person name="Gautier V."/>
            <person name="Ament-Velasquez S.L."/>
            <person name="Kruys A."/>
            <person name="Hutchinson M.I."/>
            <person name="Powell A.J."/>
            <person name="Barry K."/>
            <person name="Miller A.N."/>
            <person name="Grigoriev I.V."/>
            <person name="Debuchy R."/>
            <person name="Gladieux P."/>
            <person name="Thoren M.H."/>
            <person name="Johannesson H."/>
        </authorList>
    </citation>
    <scope>NUCLEOTIDE SEQUENCE</scope>
    <source>
        <strain evidence="8">CBS 538.74</strain>
    </source>
</reference>
<feature type="region of interest" description="Disordered" evidence="5">
    <location>
        <begin position="44"/>
        <end position="77"/>
    </location>
</feature>
<evidence type="ECO:0000256" key="1">
    <source>
        <dbReference type="ARBA" id="ARBA00004167"/>
    </source>
</evidence>